<organism evidence="1 2">
    <name type="scientific">Lentzea roselyniae</name>
    <dbReference type="NCBI Taxonomy" id="531940"/>
    <lineage>
        <taxon>Bacteria</taxon>
        <taxon>Bacillati</taxon>
        <taxon>Actinomycetota</taxon>
        <taxon>Actinomycetes</taxon>
        <taxon>Pseudonocardiales</taxon>
        <taxon>Pseudonocardiaceae</taxon>
        <taxon>Lentzea</taxon>
    </lineage>
</organism>
<dbReference type="EMBL" id="BAABBE010000045">
    <property type="protein sequence ID" value="GAA3683940.1"/>
    <property type="molecule type" value="Genomic_DNA"/>
</dbReference>
<evidence type="ECO:0000313" key="1">
    <source>
        <dbReference type="EMBL" id="GAA3683940.1"/>
    </source>
</evidence>
<reference evidence="2" key="1">
    <citation type="journal article" date="2019" name="Int. J. Syst. Evol. Microbiol.">
        <title>The Global Catalogue of Microorganisms (GCM) 10K type strain sequencing project: providing services to taxonomists for standard genome sequencing and annotation.</title>
        <authorList>
            <consortium name="The Broad Institute Genomics Platform"/>
            <consortium name="The Broad Institute Genome Sequencing Center for Infectious Disease"/>
            <person name="Wu L."/>
            <person name="Ma J."/>
        </authorList>
    </citation>
    <scope>NUCLEOTIDE SEQUENCE [LARGE SCALE GENOMIC DNA]</scope>
    <source>
        <strain evidence="2">JCM 17494</strain>
    </source>
</reference>
<accession>A0ABP7CBP2</accession>
<gene>
    <name evidence="1" type="ORF">GCM10022267_83460</name>
</gene>
<evidence type="ECO:0000313" key="2">
    <source>
        <dbReference type="Proteomes" id="UP001500711"/>
    </source>
</evidence>
<comment type="caution">
    <text evidence="1">The sequence shown here is derived from an EMBL/GenBank/DDBJ whole genome shotgun (WGS) entry which is preliminary data.</text>
</comment>
<dbReference type="Proteomes" id="UP001500711">
    <property type="component" value="Unassembled WGS sequence"/>
</dbReference>
<proteinExistence type="predicted"/>
<sequence length="280" mass="29319">MFTPEISWRPQLVEFDGSHADAFNCTSTNPAFSNIGGAHFVASNDSEGVNNCLELQGAGGGTGSWHNKDGSLAGTNTFDWHIVASSNGFEFEGVSLSGVLAGVPWKIEIATIEQFDRNGKQHNGGCFLNSSIKYDVIRGTIQWYQDPGLPRITSKPSACKITKGPGNDLTVSWTNTITGVHWPNGTVNLSDTGGLHTVDLSGQNGQAVIVILATEAPRTADATASGGTFTAKIAHSITFPNGLTTFKPGTTFENTDNVIASNAEDGVATASGGPSICELN</sequence>
<protein>
    <submittedName>
        <fullName evidence="1">Uncharacterized protein</fullName>
    </submittedName>
</protein>
<name>A0ABP7CBP2_9PSEU</name>
<keyword evidence="2" id="KW-1185">Reference proteome</keyword>